<evidence type="ECO:0000313" key="3">
    <source>
        <dbReference type="Proteomes" id="UP001221413"/>
    </source>
</evidence>
<dbReference type="EMBL" id="JAQGDS010000015">
    <property type="protein sequence ID" value="KAJ6256020.1"/>
    <property type="molecule type" value="Genomic_DNA"/>
</dbReference>
<organism evidence="2 3">
    <name type="scientific">Drechslerella dactyloides</name>
    <name type="common">Nematode-trapping fungus</name>
    <name type="synonym">Arthrobotrys dactyloides</name>
    <dbReference type="NCBI Taxonomy" id="74499"/>
    <lineage>
        <taxon>Eukaryota</taxon>
        <taxon>Fungi</taxon>
        <taxon>Dikarya</taxon>
        <taxon>Ascomycota</taxon>
        <taxon>Pezizomycotina</taxon>
        <taxon>Orbiliomycetes</taxon>
        <taxon>Orbiliales</taxon>
        <taxon>Orbiliaceae</taxon>
        <taxon>Drechslerella</taxon>
    </lineage>
</organism>
<evidence type="ECO:0000313" key="2">
    <source>
        <dbReference type="EMBL" id="KAJ6256020.1"/>
    </source>
</evidence>
<reference evidence="2" key="1">
    <citation type="submission" date="2023-01" db="EMBL/GenBank/DDBJ databases">
        <title>The chitinases involved in constricting ring structure development in the nematode-trapping fungus Drechslerella dactyloides.</title>
        <authorList>
            <person name="Wang R."/>
            <person name="Zhang L."/>
            <person name="Tang P."/>
            <person name="Li S."/>
            <person name="Liang L."/>
        </authorList>
    </citation>
    <scope>NUCLEOTIDE SEQUENCE</scope>
    <source>
        <strain evidence="2">YMF1.00031</strain>
    </source>
</reference>
<dbReference type="Proteomes" id="UP001221413">
    <property type="component" value="Unassembled WGS sequence"/>
</dbReference>
<accession>A0AAD6IR51</accession>
<gene>
    <name evidence="2" type="ORF">Dda_9112</name>
</gene>
<evidence type="ECO:0000256" key="1">
    <source>
        <dbReference type="SAM" id="MobiDB-lite"/>
    </source>
</evidence>
<sequence length="378" mass="41592">MARRLKVKRPRAHGGIPAITVKTPIEVFSGYLDSQGPALRALGDEIDYFKQIKEIGCPIGSEDDPDGHGLAYPTSLQFIIDVIHRGMFEFENFMDDLKLLSSAQGLESLEERFGLTSFDQAWQFYGDLGRQYKLLSRYVKVFLSFGRGINWVPGRLTPLTRTEAQNLAHLVSRVDAARREGDQVVFDTDARERFMDQWNVLAGFANDAAIKMAAAQVWAIQELTREGYTSLISDMDPDNEHDADTATEGSSPDAGYGAGSPGIGGYEANMVEEEGEEGFAGEDVQMVIQVGNDMELEVAAPGGGIAIDEEAGGNNNGGGVDGDQQEGGPVFDFATVFGRAGEWFECWRNQAGRIYQRTDELEPIPYPPQWQEILEEGD</sequence>
<dbReference type="AlphaFoldDB" id="A0AAD6IR51"/>
<protein>
    <submittedName>
        <fullName evidence="2">Uncharacterized protein</fullName>
    </submittedName>
</protein>
<name>A0AAD6IR51_DREDA</name>
<feature type="region of interest" description="Disordered" evidence="1">
    <location>
        <begin position="231"/>
        <end position="264"/>
    </location>
</feature>
<keyword evidence="3" id="KW-1185">Reference proteome</keyword>
<proteinExistence type="predicted"/>
<comment type="caution">
    <text evidence="2">The sequence shown here is derived from an EMBL/GenBank/DDBJ whole genome shotgun (WGS) entry which is preliminary data.</text>
</comment>